<proteinExistence type="predicted"/>
<feature type="transmembrane region" description="Helical" evidence="1">
    <location>
        <begin position="112"/>
        <end position="134"/>
    </location>
</feature>
<comment type="caution">
    <text evidence="2">The sequence shown here is derived from an EMBL/GenBank/DDBJ whole genome shotgun (WGS) entry which is preliminary data.</text>
</comment>
<dbReference type="AlphaFoldDB" id="A0A6L9EGN7"/>
<accession>A0A6L9EGN7</accession>
<dbReference type="Proteomes" id="UP000475249">
    <property type="component" value="Unassembled WGS sequence"/>
</dbReference>
<dbReference type="RefSeq" id="WP_161436887.1">
    <property type="nucleotide sequence ID" value="NZ_WXYO01000008.1"/>
</dbReference>
<dbReference type="InterPro" id="IPR013879">
    <property type="entry name" value="DUF1761"/>
</dbReference>
<evidence type="ECO:0000313" key="3">
    <source>
        <dbReference type="Proteomes" id="UP000475249"/>
    </source>
</evidence>
<dbReference type="EMBL" id="WXYO01000008">
    <property type="protein sequence ID" value="NAS13843.1"/>
    <property type="molecule type" value="Genomic_DNA"/>
</dbReference>
<evidence type="ECO:0000256" key="1">
    <source>
        <dbReference type="SAM" id="Phobius"/>
    </source>
</evidence>
<organism evidence="2 3">
    <name type="scientific">Poritiphilus flavus</name>
    <dbReference type="NCBI Taxonomy" id="2697053"/>
    <lineage>
        <taxon>Bacteria</taxon>
        <taxon>Pseudomonadati</taxon>
        <taxon>Bacteroidota</taxon>
        <taxon>Flavobacteriia</taxon>
        <taxon>Flavobacteriales</taxon>
        <taxon>Flavobacteriaceae</taxon>
        <taxon>Poritiphilus</taxon>
    </lineage>
</organism>
<keyword evidence="1" id="KW-0812">Transmembrane</keyword>
<dbReference type="Pfam" id="PF08570">
    <property type="entry name" value="DUF1761"/>
    <property type="match status" value="1"/>
</dbReference>
<name>A0A6L9EGN7_9FLAO</name>
<keyword evidence="3" id="KW-1185">Reference proteome</keyword>
<feature type="transmembrane region" description="Helical" evidence="1">
    <location>
        <begin position="54"/>
        <end position="74"/>
    </location>
</feature>
<keyword evidence="1" id="KW-0472">Membrane</keyword>
<sequence>MENIYINHIAVFVCAIANLVVGAIWYSPALFYNAWKKENKLTDDDFENTNMGKLYTLSFVLALLMSYNLAFFLGDDKTDWVWGMSAGFFTGFGFCAMIFTTIALFEKKSWTYILINSGYIVLYFTLIGFILGIWR</sequence>
<keyword evidence="1" id="KW-1133">Transmembrane helix</keyword>
<feature type="transmembrane region" description="Helical" evidence="1">
    <location>
        <begin position="80"/>
        <end position="105"/>
    </location>
</feature>
<feature type="transmembrane region" description="Helical" evidence="1">
    <location>
        <begin position="6"/>
        <end position="33"/>
    </location>
</feature>
<reference evidence="2 3" key="1">
    <citation type="submission" date="2020-01" db="EMBL/GenBank/DDBJ databases">
        <title>Bacteria diversity of Porities sp.</title>
        <authorList>
            <person name="Wang G."/>
        </authorList>
    </citation>
    <scope>NUCLEOTIDE SEQUENCE [LARGE SCALE GENOMIC DNA]</scope>
    <source>
        <strain evidence="2 3">R33</strain>
    </source>
</reference>
<gene>
    <name evidence="2" type="ORF">GTQ38_17650</name>
</gene>
<protein>
    <submittedName>
        <fullName evidence="2">DUF1761 family protein</fullName>
    </submittedName>
</protein>
<evidence type="ECO:0000313" key="2">
    <source>
        <dbReference type="EMBL" id="NAS13843.1"/>
    </source>
</evidence>